<dbReference type="InterPro" id="IPR003115">
    <property type="entry name" value="ParB_N"/>
</dbReference>
<keyword evidence="4" id="KW-1185">Reference proteome</keyword>
<gene>
    <name evidence="3" type="ORF">SAMN05421751_11519</name>
</gene>
<dbReference type="EMBL" id="FNVD01000015">
    <property type="protein sequence ID" value="SEG19663.1"/>
    <property type="molecule type" value="Genomic_DNA"/>
</dbReference>
<dbReference type="CDD" id="cd16405">
    <property type="entry name" value="RepB_like_N"/>
    <property type="match status" value="1"/>
</dbReference>
<evidence type="ECO:0000313" key="4">
    <source>
        <dbReference type="Proteomes" id="UP000236742"/>
    </source>
</evidence>
<dbReference type="InterPro" id="IPR050336">
    <property type="entry name" value="Chromosome_partition/occlusion"/>
</dbReference>
<dbReference type="AlphaFoldDB" id="A0A1H5Y6Q0"/>
<dbReference type="GO" id="GO:0005694">
    <property type="term" value="C:chromosome"/>
    <property type="evidence" value="ECO:0007669"/>
    <property type="project" value="TreeGrafter"/>
</dbReference>
<proteinExistence type="predicted"/>
<evidence type="ECO:0000256" key="1">
    <source>
        <dbReference type="SAM" id="MobiDB-lite"/>
    </source>
</evidence>
<dbReference type="InterPro" id="IPR037972">
    <property type="entry name" value="RepB_N"/>
</dbReference>
<dbReference type="Gene3D" id="3.90.1530.30">
    <property type="match status" value="1"/>
</dbReference>
<feature type="compositionally biased region" description="Low complexity" evidence="1">
    <location>
        <begin position="24"/>
        <end position="36"/>
    </location>
</feature>
<accession>A0A1H5Y6Q0</accession>
<dbReference type="PANTHER" id="PTHR33375:SF1">
    <property type="entry name" value="CHROMOSOME-PARTITIONING PROTEIN PARB-RELATED"/>
    <property type="match status" value="1"/>
</dbReference>
<evidence type="ECO:0000313" key="3">
    <source>
        <dbReference type="EMBL" id="SEG19663.1"/>
    </source>
</evidence>
<feature type="region of interest" description="Disordered" evidence="1">
    <location>
        <begin position="285"/>
        <end position="311"/>
    </location>
</feature>
<dbReference type="RefSeq" id="WP_104008877.1">
    <property type="nucleotide sequence ID" value="NZ_FNVD01000015.1"/>
</dbReference>
<organism evidence="3 4">
    <name type="scientific">Jhaorihella thermophila</name>
    <dbReference type="NCBI Taxonomy" id="488547"/>
    <lineage>
        <taxon>Bacteria</taxon>
        <taxon>Pseudomonadati</taxon>
        <taxon>Pseudomonadota</taxon>
        <taxon>Alphaproteobacteria</taxon>
        <taxon>Rhodobacterales</taxon>
        <taxon>Paracoccaceae</taxon>
        <taxon>Jhaorihella</taxon>
    </lineage>
</organism>
<dbReference type="SMART" id="SM00470">
    <property type="entry name" value="ParB"/>
    <property type="match status" value="1"/>
</dbReference>
<dbReference type="PANTHER" id="PTHR33375">
    <property type="entry name" value="CHROMOSOME-PARTITIONING PROTEIN PARB-RELATED"/>
    <property type="match status" value="1"/>
</dbReference>
<reference evidence="4" key="1">
    <citation type="submission" date="2016-10" db="EMBL/GenBank/DDBJ databases">
        <authorList>
            <person name="Varghese N."/>
            <person name="Submissions S."/>
        </authorList>
    </citation>
    <scope>NUCLEOTIDE SEQUENCE [LARGE SCALE GENOMIC DNA]</scope>
    <source>
        <strain evidence="4">DSM 23413</strain>
    </source>
</reference>
<protein>
    <submittedName>
        <fullName evidence="3">ParB/RepB/Spo0J family partition protein</fullName>
    </submittedName>
</protein>
<dbReference type="OrthoDB" id="7812516at2"/>
<evidence type="ECO:0000259" key="2">
    <source>
        <dbReference type="SMART" id="SM00470"/>
    </source>
</evidence>
<feature type="domain" description="ParB-like N-terminal" evidence="2">
    <location>
        <begin position="71"/>
        <end position="171"/>
    </location>
</feature>
<dbReference type="GO" id="GO:0007059">
    <property type="term" value="P:chromosome segregation"/>
    <property type="evidence" value="ECO:0007669"/>
    <property type="project" value="TreeGrafter"/>
</dbReference>
<feature type="region of interest" description="Disordered" evidence="1">
    <location>
        <begin position="1"/>
        <end position="36"/>
    </location>
</feature>
<dbReference type="InterPro" id="IPR036086">
    <property type="entry name" value="ParB/Sulfiredoxin_sf"/>
</dbReference>
<dbReference type="Proteomes" id="UP000236742">
    <property type="component" value="Unassembled WGS sequence"/>
</dbReference>
<sequence>MARRKRLTPAQPDYLSGDRAPGTALSGPLGASAPSSAAPIAQVAGEASVHAALEELSREVEAARADGRMIEALPLEAVDEGYLVRDRMVQDEEEMAALMDSIRARGQQTAIEVVPLPGGGRYGLVSGWRRLTALKRLQEEEGGARFATVLARIVSPETAQAAYVAMVEENEIRANLSFYERARIVVQALREGVYPTRRAALQGLFGSTTRSRRSKIGSFMALVEAFDGDLKHPTAISEKLGLALVKELARDPGFDDRVRGLLRQRPERTAGEEMQILVSALRPPEAAGGEKADAGAAGQPKAERPATDAVSDVAREHVAPGLTVSFYPSRGKIELSGPKVDEGLLADLRDWLAARAG</sequence>
<name>A0A1H5Y6Q0_9RHOB</name>
<dbReference type="Pfam" id="PF02195">
    <property type="entry name" value="ParB_N"/>
    <property type="match status" value="1"/>
</dbReference>
<dbReference type="SUPFAM" id="SSF110849">
    <property type="entry name" value="ParB/Sulfiredoxin"/>
    <property type="match status" value="1"/>
</dbReference>